<organism evidence="1 2">
    <name type="scientific">Rhizoctonia solani</name>
    <dbReference type="NCBI Taxonomy" id="456999"/>
    <lineage>
        <taxon>Eukaryota</taxon>
        <taxon>Fungi</taxon>
        <taxon>Dikarya</taxon>
        <taxon>Basidiomycota</taxon>
        <taxon>Agaricomycotina</taxon>
        <taxon>Agaricomycetes</taxon>
        <taxon>Cantharellales</taxon>
        <taxon>Ceratobasidiaceae</taxon>
        <taxon>Rhizoctonia</taxon>
    </lineage>
</organism>
<gene>
    <name evidence="1" type="ORF">RDB_LOCUS192838</name>
</gene>
<dbReference type="SUPFAM" id="SSF52047">
    <property type="entry name" value="RNI-like"/>
    <property type="match status" value="2"/>
</dbReference>
<dbReference type="EMBL" id="CAJNJQ010006660">
    <property type="protein sequence ID" value="CAE7234064.1"/>
    <property type="molecule type" value="Genomic_DNA"/>
</dbReference>
<dbReference type="Proteomes" id="UP000663827">
    <property type="component" value="Unassembled WGS sequence"/>
</dbReference>
<evidence type="ECO:0008006" key="3">
    <source>
        <dbReference type="Google" id="ProtNLM"/>
    </source>
</evidence>
<reference evidence="1" key="1">
    <citation type="submission" date="2021-01" db="EMBL/GenBank/DDBJ databases">
        <authorList>
            <person name="Kaushik A."/>
        </authorList>
    </citation>
    <scope>NUCLEOTIDE SEQUENCE</scope>
    <source>
        <strain evidence="1">AG5</strain>
    </source>
</reference>
<evidence type="ECO:0000313" key="2">
    <source>
        <dbReference type="Proteomes" id="UP000663827"/>
    </source>
</evidence>
<name>A0A8H3ECJ1_9AGAM</name>
<comment type="caution">
    <text evidence="1">The sequence shown here is derived from an EMBL/GenBank/DDBJ whole genome shotgun (WGS) entry which is preliminary data.</text>
</comment>
<dbReference type="InterPro" id="IPR032675">
    <property type="entry name" value="LRR_dom_sf"/>
</dbReference>
<evidence type="ECO:0000313" key="1">
    <source>
        <dbReference type="EMBL" id="CAE7234064.1"/>
    </source>
</evidence>
<dbReference type="AlphaFoldDB" id="A0A8H3ECJ1"/>
<dbReference type="Gene3D" id="1.20.1280.50">
    <property type="match status" value="1"/>
</dbReference>
<sequence>MIGQDRPTPEAVSLALQRSQATSRYRVLHLVAALADSFHTELVPVEHTGLPQYSTINIEARSHSIVYPVGYLLQRVLNFQDPVFLSELSLHQYQPPQKKYPLRRPQDNEYLDYRMSDEEYEKLVELLGYVHTLRLRNINIQWDTVRLTQLVHLHLQSVVLADYNELSEFLPVLRHAPRLQTLKLISVDTLEDLTYQRYTTLEKIALPKLESLVLADLSFNVLQFVLNSIAPGSHRTKVALTRESEATTYIMGEEDHSDVYWYKDEEAGKQELLSLLKHSNVDTLLCDSRNTASSAIVQWQDTGNKLSDALSAYLKSCTSLETLSGGQNAQKSKMATLIDISLKTLHIKLSDELSQSQIILARIHNKMSSQLYSLPNEILLEIFLYVVYTPGPDEPYFPEMKDAIKRIFWRLHCLMSVCSTWRNRVIELPELWTVIPIAEDKLGHPTPEAVSLALQRSQATPRYRVLHLAAALADNYHTPVTPLDYMGSPQYSTINIEARSKSVIYPMYSLLRKVLKSQYNTLLLELSLHQHQSQQEMYRLRGPREEEYLECRMSDQERISLAELLGYLPVLRLRNINIHWNTIALSHLEYFHLQSVMLGDHNKLAEFLYMLRSAPKLQTLKLISVGALENPHMDHHSTQEKIALPRLESLVLADLSFNVLQYVLTSIAPGSHRTKVALTRKSEITTYNPEGEDSDVYWDEDGSEVGGEEVLELLERAKVDTLVYEADGSESPWISKGHLRRMLRSLPNLKSLVLSGWKWDLGDIRALERPRSDKPFPSLSELHILDTYICEARYLPRIAASHSLQTLVLNRPEGMDGDHEKITRQLRRVVPNLRFVGQTDPLDEFYHFSWRFW</sequence>
<accession>A0A8H3ECJ1</accession>
<protein>
    <recommendedName>
        <fullName evidence="3">F-box domain-containing protein</fullName>
    </recommendedName>
</protein>
<dbReference type="Gene3D" id="3.80.10.10">
    <property type="entry name" value="Ribonuclease Inhibitor"/>
    <property type="match status" value="1"/>
</dbReference>
<proteinExistence type="predicted"/>